<dbReference type="PANTHER" id="PTHR11319:SF35">
    <property type="entry name" value="OUTER MEMBRANE PROTEIN PMPC-RELATED"/>
    <property type="match status" value="1"/>
</dbReference>
<sequence length="106" mass="12376">MKNKRRLNELSVRLKFGFFFNGYTASCYYWEFIILYRKLLIICCSVFLANISVSIQALTVAIVLATSLHLQYRYSLSSFLAQLHPMLSFGSELAWLLFDCKPNIYQ</sequence>
<protein>
    <submittedName>
        <fullName evidence="2">Uncharacterized protein</fullName>
    </submittedName>
</protein>
<name>A0AAU9IDL5_9CILI</name>
<gene>
    <name evidence="2" type="ORF">BSTOLATCC_MIC21</name>
</gene>
<dbReference type="EMBL" id="CAJZBQ010000001">
    <property type="protein sequence ID" value="CAG9309804.1"/>
    <property type="molecule type" value="Genomic_DNA"/>
</dbReference>
<dbReference type="PANTHER" id="PTHR11319">
    <property type="entry name" value="G PROTEIN-COUPLED RECEPTOR-RELATED"/>
    <property type="match status" value="1"/>
</dbReference>
<dbReference type="AlphaFoldDB" id="A0AAU9IDL5"/>
<dbReference type="Proteomes" id="UP001162131">
    <property type="component" value="Unassembled WGS sequence"/>
</dbReference>
<feature type="transmembrane region" description="Helical" evidence="1">
    <location>
        <begin position="39"/>
        <end position="65"/>
    </location>
</feature>
<keyword evidence="1" id="KW-0472">Membrane</keyword>
<reference evidence="2" key="1">
    <citation type="submission" date="2021-09" db="EMBL/GenBank/DDBJ databases">
        <authorList>
            <consortium name="AG Swart"/>
            <person name="Singh M."/>
            <person name="Singh A."/>
            <person name="Seah K."/>
            <person name="Emmerich C."/>
        </authorList>
    </citation>
    <scope>NUCLEOTIDE SEQUENCE</scope>
    <source>
        <strain evidence="2">ATCC30299</strain>
    </source>
</reference>
<evidence type="ECO:0000313" key="2">
    <source>
        <dbReference type="EMBL" id="CAG9309804.1"/>
    </source>
</evidence>
<keyword evidence="1" id="KW-1133">Transmembrane helix</keyword>
<keyword evidence="1" id="KW-0812">Transmembrane</keyword>
<evidence type="ECO:0000313" key="3">
    <source>
        <dbReference type="Proteomes" id="UP001162131"/>
    </source>
</evidence>
<evidence type="ECO:0000256" key="1">
    <source>
        <dbReference type="SAM" id="Phobius"/>
    </source>
</evidence>
<keyword evidence="3" id="KW-1185">Reference proteome</keyword>
<comment type="caution">
    <text evidence="2">The sequence shown here is derived from an EMBL/GenBank/DDBJ whole genome shotgun (WGS) entry which is preliminary data.</text>
</comment>
<accession>A0AAU9IDL5</accession>
<proteinExistence type="predicted"/>
<organism evidence="2 3">
    <name type="scientific">Blepharisma stoltei</name>
    <dbReference type="NCBI Taxonomy" id="1481888"/>
    <lineage>
        <taxon>Eukaryota</taxon>
        <taxon>Sar</taxon>
        <taxon>Alveolata</taxon>
        <taxon>Ciliophora</taxon>
        <taxon>Postciliodesmatophora</taxon>
        <taxon>Heterotrichea</taxon>
        <taxon>Heterotrichida</taxon>
        <taxon>Blepharismidae</taxon>
        <taxon>Blepharisma</taxon>
    </lineage>
</organism>